<gene>
    <name evidence="1" type="ORF">GP486_005642</name>
</gene>
<dbReference type="AlphaFoldDB" id="A0A9P8L8U5"/>
<name>A0A9P8L8U5_9PEZI</name>
<reference evidence="1" key="1">
    <citation type="submission" date="2021-03" db="EMBL/GenBank/DDBJ databases">
        <title>Comparative genomics and phylogenomic investigation of the class Geoglossomycetes provide insights into ecological specialization and systematics.</title>
        <authorList>
            <person name="Melie T."/>
            <person name="Pirro S."/>
            <person name="Miller A.N."/>
            <person name="Quandt A."/>
        </authorList>
    </citation>
    <scope>NUCLEOTIDE SEQUENCE</scope>
    <source>
        <strain evidence="1">CAQ_001_2017</strain>
    </source>
</reference>
<sequence>MNSVMIVETPSIVPADITPKRVILRIRPIPGNDTEDNKYQEYIKTFLLLSDRWEPGTNYSLRHFAHIQPCSSIHPWHIIIDMETDKFSGSNFDQLGHEIYKVERRQTGLHFELRDPTKYARFYTIVREYSDLYTWGR</sequence>
<proteinExistence type="predicted"/>
<evidence type="ECO:0000313" key="1">
    <source>
        <dbReference type="EMBL" id="KAH0556449.1"/>
    </source>
</evidence>
<protein>
    <submittedName>
        <fullName evidence="1">Uncharacterized protein</fullName>
    </submittedName>
</protein>
<accession>A0A9P8L8U5</accession>
<dbReference type="Proteomes" id="UP000750711">
    <property type="component" value="Unassembled WGS sequence"/>
</dbReference>
<organism evidence="1 2">
    <name type="scientific">Trichoglossum hirsutum</name>
    <dbReference type="NCBI Taxonomy" id="265104"/>
    <lineage>
        <taxon>Eukaryota</taxon>
        <taxon>Fungi</taxon>
        <taxon>Dikarya</taxon>
        <taxon>Ascomycota</taxon>
        <taxon>Pezizomycotina</taxon>
        <taxon>Geoglossomycetes</taxon>
        <taxon>Geoglossales</taxon>
        <taxon>Geoglossaceae</taxon>
        <taxon>Trichoglossum</taxon>
    </lineage>
</organism>
<comment type="caution">
    <text evidence="1">The sequence shown here is derived from an EMBL/GenBank/DDBJ whole genome shotgun (WGS) entry which is preliminary data.</text>
</comment>
<keyword evidence="2" id="KW-1185">Reference proteome</keyword>
<dbReference type="EMBL" id="JAGHQM010001092">
    <property type="protein sequence ID" value="KAH0556449.1"/>
    <property type="molecule type" value="Genomic_DNA"/>
</dbReference>
<evidence type="ECO:0000313" key="2">
    <source>
        <dbReference type="Proteomes" id="UP000750711"/>
    </source>
</evidence>